<evidence type="ECO:0008006" key="4">
    <source>
        <dbReference type="Google" id="ProtNLM"/>
    </source>
</evidence>
<dbReference type="InterPro" id="IPR021109">
    <property type="entry name" value="Peptidase_aspartic_dom_sf"/>
</dbReference>
<feature type="compositionally biased region" description="Basic and acidic residues" evidence="1">
    <location>
        <begin position="383"/>
        <end position="413"/>
    </location>
</feature>
<sequence length="1042" mass="115628">MLDACPNNRMSEAEIYNNFYEGMTPECKDLVNSASRGDFSRLRVSEAKRILSRLIDAKKAYDSPRTTLLRRGTVNAASEQPEDRMEARMDKLEKAIISALEKTKQATPTEKCQAPLGPEESYQLYNPLTEGEYPAQVYAAGSWNANGSWNPGKQRDAPWRDHPNFRWSDADLNQPAPQTQNFPNRGEGPSSWASRNSEGTHQLGNRGPNGNTNWSSGNQPNWSGRYQQENPADSYIPPQQRGFQGGARQGYNHYQNQRGNSHFNQGHGYNQSASGSDQPFQRPQQGHIDNYSGDLLNNDVVNKLQDTQNEQKAALDMLARQLSQISTSISEMRGNEGKIPATVKMPGKENISSVDLRPNEEQVRPQGPLEKEKSSGGIGQLIKETEEVGVHKKPEEAASEEGRETKETEEVPNEVKENISMIATKQRVPTKHSDPGMFTLPISIGNNEVIRAMCDLGASINVLPLSIYQTLNGVKMVDAQVAIQLADCSCIHQEGIVENIIVKVHDFIYEADFYVIRTGTNSAGSSRILLGQPFLKIARTVINVFDGTLCLEYYGKKYTLRMEEAQKPTDMENLHSVEDIAPPEYEYNMEDLLQEECREVGGGMEKEVAKWNQEVHTQGLTDQEIDEVIMDFCLGPQATWSSGVIHSQVEDFKSGKIQEKEKRPLPQVVSPIGKRSKRVSPCPIRFHQINGRENLSEEEGLNCKNEEIRTDAHIYKNKSSRTVVHNSTSQLSQTLQQTDSNIPGTLASPNSQILKKAMASQNNPESTKPPPPPHTGRDSGRSDGRGRDHNGGGGGRQFRGAPHGEPIAEASVELIEVPTESAEEDAGLTPAELEMLAEQASEEKEQARNEAEKDAGHGEKPSREGMEIRAEEGRGFVPLIRRPRSGRQTMPRKPTPAPTEGTSLKDVQTPHLEEIPTRGPGADEEAGGSRKKRKGKQPAEPESKKKRVLLDEASGEATDAEKEVKAERNLAEPSYKKFLVNLDSDMLQRMITFDDEVTQEEFIARLAGGRTTKSGKRIDQNSLQFLTADAKLLEYISGIGFD</sequence>
<accession>A0ABD1FQJ7</accession>
<dbReference type="CDD" id="cd00303">
    <property type="entry name" value="retropepsin_like"/>
    <property type="match status" value="1"/>
</dbReference>
<feature type="compositionally biased region" description="Low complexity" evidence="1">
    <location>
        <begin position="727"/>
        <end position="738"/>
    </location>
</feature>
<evidence type="ECO:0000256" key="1">
    <source>
        <dbReference type="SAM" id="MobiDB-lite"/>
    </source>
</evidence>
<reference evidence="2 3" key="1">
    <citation type="submission" date="2024-06" db="EMBL/GenBank/DDBJ databases">
        <title>A chromosome level genome sequence of Diviner's sage (Salvia divinorum).</title>
        <authorList>
            <person name="Ford S.A."/>
            <person name="Ro D.-K."/>
            <person name="Ness R.W."/>
            <person name="Phillips M.A."/>
        </authorList>
    </citation>
    <scope>NUCLEOTIDE SEQUENCE [LARGE SCALE GENOMIC DNA]</scope>
    <source>
        <strain evidence="2">SAF-2024a</strain>
        <tissue evidence="2">Leaf</tissue>
    </source>
</reference>
<dbReference type="Gene3D" id="2.40.70.10">
    <property type="entry name" value="Acid Proteases"/>
    <property type="match status" value="1"/>
</dbReference>
<comment type="caution">
    <text evidence="2">The sequence shown here is derived from an EMBL/GenBank/DDBJ whole genome shotgun (WGS) entry which is preliminary data.</text>
</comment>
<dbReference type="EMBL" id="JBEAFC010000013">
    <property type="protein sequence ID" value="KAL1534106.1"/>
    <property type="molecule type" value="Genomic_DNA"/>
</dbReference>
<feature type="compositionally biased region" description="Polar residues" evidence="1">
    <location>
        <begin position="252"/>
        <end position="284"/>
    </location>
</feature>
<keyword evidence="3" id="KW-1185">Reference proteome</keyword>
<evidence type="ECO:0000313" key="3">
    <source>
        <dbReference type="Proteomes" id="UP001567538"/>
    </source>
</evidence>
<feature type="compositionally biased region" description="Basic and acidic residues" evidence="1">
    <location>
        <begin position="357"/>
        <end position="374"/>
    </location>
</feature>
<gene>
    <name evidence="2" type="ORF">AAHA92_31503</name>
</gene>
<feature type="compositionally biased region" description="Basic and acidic residues" evidence="1">
    <location>
        <begin position="153"/>
        <end position="164"/>
    </location>
</feature>
<feature type="compositionally biased region" description="Basic and acidic residues" evidence="1">
    <location>
        <begin position="775"/>
        <end position="790"/>
    </location>
</feature>
<evidence type="ECO:0000313" key="2">
    <source>
        <dbReference type="EMBL" id="KAL1534106.1"/>
    </source>
</evidence>
<proteinExistence type="predicted"/>
<feature type="region of interest" description="Disordered" evidence="1">
    <location>
        <begin position="719"/>
        <end position="966"/>
    </location>
</feature>
<feature type="compositionally biased region" description="Polar residues" evidence="1">
    <location>
        <begin position="739"/>
        <end position="766"/>
    </location>
</feature>
<dbReference type="AlphaFoldDB" id="A0ABD1FQJ7"/>
<organism evidence="2 3">
    <name type="scientific">Salvia divinorum</name>
    <name type="common">Maria pastora</name>
    <name type="synonym">Diviner's sage</name>
    <dbReference type="NCBI Taxonomy" id="28513"/>
    <lineage>
        <taxon>Eukaryota</taxon>
        <taxon>Viridiplantae</taxon>
        <taxon>Streptophyta</taxon>
        <taxon>Embryophyta</taxon>
        <taxon>Tracheophyta</taxon>
        <taxon>Spermatophyta</taxon>
        <taxon>Magnoliopsida</taxon>
        <taxon>eudicotyledons</taxon>
        <taxon>Gunneridae</taxon>
        <taxon>Pentapetalae</taxon>
        <taxon>asterids</taxon>
        <taxon>lamiids</taxon>
        <taxon>Lamiales</taxon>
        <taxon>Lamiaceae</taxon>
        <taxon>Nepetoideae</taxon>
        <taxon>Mentheae</taxon>
        <taxon>Salviinae</taxon>
        <taxon>Salvia</taxon>
        <taxon>Salvia subgen. Calosphace</taxon>
    </lineage>
</organism>
<feature type="region of interest" description="Disordered" evidence="1">
    <location>
        <begin position="149"/>
        <end position="287"/>
    </location>
</feature>
<name>A0ABD1FQJ7_SALDI</name>
<feature type="compositionally biased region" description="Basic and acidic residues" evidence="1">
    <location>
        <begin position="841"/>
        <end position="874"/>
    </location>
</feature>
<dbReference type="Proteomes" id="UP001567538">
    <property type="component" value="Unassembled WGS sequence"/>
</dbReference>
<dbReference type="PANTHER" id="PTHR33067:SF15">
    <property type="entry name" value="RNA-DIRECTED DNA POLYMERASE"/>
    <property type="match status" value="1"/>
</dbReference>
<feature type="compositionally biased region" description="Polar residues" evidence="1">
    <location>
        <begin position="191"/>
        <end position="231"/>
    </location>
</feature>
<protein>
    <recommendedName>
        <fullName evidence="4">Peptidase A2 domain-containing protein</fullName>
    </recommendedName>
</protein>
<feature type="region of interest" description="Disordered" evidence="1">
    <location>
        <begin position="349"/>
        <end position="413"/>
    </location>
</feature>
<dbReference type="PANTHER" id="PTHR33067">
    <property type="entry name" value="RNA-DIRECTED DNA POLYMERASE-RELATED"/>
    <property type="match status" value="1"/>
</dbReference>